<evidence type="ECO:0000256" key="2">
    <source>
        <dbReference type="ARBA" id="ARBA00009765"/>
    </source>
</evidence>
<name>A0A0R1U8K4_9LACO</name>
<dbReference type="PATRIC" id="fig|1423783.4.peg.2401"/>
<comment type="caution">
    <text evidence="7">The sequence shown here is derived from an EMBL/GenBank/DDBJ whole genome shotgun (WGS) entry which is preliminary data.</text>
</comment>
<dbReference type="InterPro" id="IPR045863">
    <property type="entry name" value="CorA_TM1_TM2"/>
</dbReference>
<dbReference type="GO" id="GO:0046873">
    <property type="term" value="F:metal ion transmembrane transporter activity"/>
    <property type="evidence" value="ECO:0007669"/>
    <property type="project" value="InterPro"/>
</dbReference>
<dbReference type="SUPFAM" id="SSF144083">
    <property type="entry name" value="Magnesium transport protein CorA, transmembrane region"/>
    <property type="match status" value="1"/>
</dbReference>
<dbReference type="GO" id="GO:0016020">
    <property type="term" value="C:membrane"/>
    <property type="evidence" value="ECO:0007669"/>
    <property type="project" value="UniProtKB-SubCell"/>
</dbReference>
<evidence type="ECO:0000256" key="4">
    <source>
        <dbReference type="ARBA" id="ARBA00022989"/>
    </source>
</evidence>
<dbReference type="InterPro" id="IPR047199">
    <property type="entry name" value="CorA-like"/>
</dbReference>
<accession>A0A0R1U8K4</accession>
<dbReference type="InterPro" id="IPR045861">
    <property type="entry name" value="CorA_cytoplasmic_dom"/>
</dbReference>
<evidence type="ECO:0000256" key="3">
    <source>
        <dbReference type="ARBA" id="ARBA00022692"/>
    </source>
</evidence>
<comment type="similarity">
    <text evidence="2">Belongs to the CorA metal ion transporter (MIT) (TC 1.A.35) family.</text>
</comment>
<reference evidence="7 8" key="1">
    <citation type="journal article" date="2015" name="Genome Announc.">
        <title>Expanding the biotechnology potential of lactobacilli through comparative genomics of 213 strains and associated genera.</title>
        <authorList>
            <person name="Sun Z."/>
            <person name="Harris H.M."/>
            <person name="McCann A."/>
            <person name="Guo C."/>
            <person name="Argimon S."/>
            <person name="Zhang W."/>
            <person name="Yang X."/>
            <person name="Jeffery I.B."/>
            <person name="Cooney J.C."/>
            <person name="Kagawa T.F."/>
            <person name="Liu W."/>
            <person name="Song Y."/>
            <person name="Salvetti E."/>
            <person name="Wrobel A."/>
            <person name="Rasinkangas P."/>
            <person name="Parkhill J."/>
            <person name="Rea M.C."/>
            <person name="O'Sullivan O."/>
            <person name="Ritari J."/>
            <person name="Douillard F.P."/>
            <person name="Paul Ross R."/>
            <person name="Yang R."/>
            <person name="Briner A.E."/>
            <person name="Felis G.E."/>
            <person name="de Vos W.M."/>
            <person name="Barrangou R."/>
            <person name="Klaenhammer T.R."/>
            <person name="Caufield P.W."/>
            <person name="Cui Y."/>
            <person name="Zhang H."/>
            <person name="O'Toole P.W."/>
        </authorList>
    </citation>
    <scope>NUCLEOTIDE SEQUENCE [LARGE SCALE GENOMIC DNA]</scope>
    <source>
        <strain evidence="7 8">DSM 15945</strain>
    </source>
</reference>
<gene>
    <name evidence="7" type="ORF">FC50_GL002344</name>
</gene>
<dbReference type="Proteomes" id="UP000051922">
    <property type="component" value="Unassembled WGS sequence"/>
</dbReference>
<dbReference type="RefSeq" id="WP_056956312.1">
    <property type="nucleotide sequence ID" value="NZ_AZFJ01000026.1"/>
</dbReference>
<evidence type="ECO:0000256" key="6">
    <source>
        <dbReference type="SAM" id="Phobius"/>
    </source>
</evidence>
<evidence type="ECO:0000256" key="5">
    <source>
        <dbReference type="ARBA" id="ARBA00023136"/>
    </source>
</evidence>
<dbReference type="Gene3D" id="3.30.460.20">
    <property type="entry name" value="CorA soluble domain-like"/>
    <property type="match status" value="1"/>
</dbReference>
<feature type="transmembrane region" description="Helical" evidence="6">
    <location>
        <begin position="245"/>
        <end position="265"/>
    </location>
</feature>
<evidence type="ECO:0000313" key="7">
    <source>
        <dbReference type="EMBL" id="KRL87234.1"/>
    </source>
</evidence>
<dbReference type="PANTHER" id="PTHR47891">
    <property type="entry name" value="TRANSPORTER-RELATED"/>
    <property type="match status" value="1"/>
</dbReference>
<comment type="subcellular location">
    <subcellularLocation>
        <location evidence="1">Membrane</location>
        <topology evidence="1">Multi-pass membrane protein</topology>
    </subcellularLocation>
</comment>
<protein>
    <recommendedName>
        <fullName evidence="9">Magnesium transporter CorA family protein</fullName>
    </recommendedName>
</protein>
<keyword evidence="3 6" id="KW-0812">Transmembrane</keyword>
<evidence type="ECO:0000256" key="1">
    <source>
        <dbReference type="ARBA" id="ARBA00004141"/>
    </source>
</evidence>
<dbReference type="InterPro" id="IPR002523">
    <property type="entry name" value="MgTranspt_CorA/ZnTranspt_ZntB"/>
</dbReference>
<dbReference type="STRING" id="1423783.FC50_GL002344"/>
<evidence type="ECO:0008006" key="9">
    <source>
        <dbReference type="Google" id="ProtNLM"/>
    </source>
</evidence>
<dbReference type="CDD" id="cd12827">
    <property type="entry name" value="EcCorA_ZntB-like_u2"/>
    <property type="match status" value="1"/>
</dbReference>
<dbReference type="Gene3D" id="1.20.58.340">
    <property type="entry name" value="Magnesium transport protein CorA, transmembrane region"/>
    <property type="match status" value="2"/>
</dbReference>
<proteinExistence type="inferred from homology"/>
<dbReference type="EMBL" id="AZFJ01000026">
    <property type="protein sequence ID" value="KRL87234.1"/>
    <property type="molecule type" value="Genomic_DNA"/>
</dbReference>
<evidence type="ECO:0000313" key="8">
    <source>
        <dbReference type="Proteomes" id="UP000051922"/>
    </source>
</evidence>
<keyword evidence="5 6" id="KW-0472">Membrane</keyword>
<dbReference type="Pfam" id="PF01544">
    <property type="entry name" value="CorA"/>
    <property type="match status" value="1"/>
</dbReference>
<organism evidence="7 8">
    <name type="scientific">Lacticaseibacillus pantheris DSM 15945 = JCM 12539 = NBRC 106106</name>
    <dbReference type="NCBI Taxonomy" id="1423783"/>
    <lineage>
        <taxon>Bacteria</taxon>
        <taxon>Bacillati</taxon>
        <taxon>Bacillota</taxon>
        <taxon>Bacilli</taxon>
        <taxon>Lactobacillales</taxon>
        <taxon>Lactobacillaceae</taxon>
        <taxon>Lacticaseibacillus</taxon>
    </lineage>
</organism>
<feature type="transmembrane region" description="Helical" evidence="6">
    <location>
        <begin position="277"/>
        <end position="297"/>
    </location>
</feature>
<keyword evidence="8" id="KW-1185">Reference proteome</keyword>
<dbReference type="AlphaFoldDB" id="A0A0R1U8K4"/>
<dbReference type="PANTHER" id="PTHR47891:SF1">
    <property type="entry name" value="CORA-MAGNESIUM AND COBALT TRANSPORTER"/>
    <property type="match status" value="1"/>
</dbReference>
<dbReference type="SUPFAM" id="SSF143865">
    <property type="entry name" value="CorA soluble domain-like"/>
    <property type="match status" value="1"/>
</dbReference>
<keyword evidence="4 6" id="KW-1133">Transmembrane helix</keyword>
<sequence>MIKQTTFCHGQNEWIHVTDANKDELDRLRADYALDDEMLGYALDRHERAHVEYDAVSNTFLLVYNVPDQHEVHGHFAAVPLTFIIRGERIFTIGGAKADYVCDLLAAQLEADDDISAFQFLFEGLFILTESFFPLIEKVDEKRQDVADRLRRKATKANLLVLSDLETGLVYLVTAAKQNAMVLEQFKLQPLFRGLNAKERERLNDVIIEAQQFSEMTQTTSQIMDQLNSTYTNVLNNELNDTMKLMTVWSLLLTVPTIVTGFYGMNVDLPFAKTTGAWVITMIITILLSVVMAVVLYRRIK</sequence>